<dbReference type="CDD" id="cd02511">
    <property type="entry name" value="Beta4Glucosyltransferase"/>
    <property type="match status" value="1"/>
</dbReference>
<evidence type="ECO:0000259" key="2">
    <source>
        <dbReference type="Pfam" id="PF00535"/>
    </source>
</evidence>
<comment type="caution">
    <text evidence="3">The sequence shown here is derived from an EMBL/GenBank/DDBJ whole genome shotgun (WGS) entry which is preliminary data.</text>
</comment>
<dbReference type="PANTHER" id="PTHR43630:SF2">
    <property type="entry name" value="GLYCOSYLTRANSFERASE"/>
    <property type="match status" value="1"/>
</dbReference>
<evidence type="ECO:0000313" key="4">
    <source>
        <dbReference type="Proteomes" id="UP001197378"/>
    </source>
</evidence>
<proteinExistence type="inferred from homology"/>
<dbReference type="SUPFAM" id="SSF53448">
    <property type="entry name" value="Nucleotide-diphospho-sugar transferases"/>
    <property type="match status" value="1"/>
</dbReference>
<dbReference type="PANTHER" id="PTHR43630">
    <property type="entry name" value="POLY-BETA-1,6-N-ACETYL-D-GLUCOSAMINE SYNTHASE"/>
    <property type="match status" value="1"/>
</dbReference>
<dbReference type="Pfam" id="PF00535">
    <property type="entry name" value="Glycos_transf_2"/>
    <property type="match status" value="1"/>
</dbReference>
<organism evidence="3 4">
    <name type="scientific">Igneacidithiobacillus copahuensis</name>
    <dbReference type="NCBI Taxonomy" id="2724909"/>
    <lineage>
        <taxon>Bacteria</taxon>
        <taxon>Pseudomonadati</taxon>
        <taxon>Pseudomonadota</taxon>
        <taxon>Acidithiobacillia</taxon>
        <taxon>Acidithiobacillales</taxon>
        <taxon>Acidithiobacillaceae</taxon>
        <taxon>Igneacidithiobacillus</taxon>
    </lineage>
</organism>
<reference evidence="3" key="1">
    <citation type="journal article" date="2021" name="ISME J.">
        <title>Genomic evolution of the class Acidithiobacillia: deep-branching Proteobacteria living in extreme acidic conditions.</title>
        <authorList>
            <person name="Moya-Beltran A."/>
            <person name="Beard S."/>
            <person name="Rojas-Villalobos C."/>
            <person name="Issotta F."/>
            <person name="Gallardo Y."/>
            <person name="Ulloa R."/>
            <person name="Giaveno A."/>
            <person name="Degli Esposti M."/>
            <person name="Johnson D.B."/>
            <person name="Quatrini R."/>
        </authorList>
    </citation>
    <scope>NUCLEOTIDE SEQUENCE</scope>
    <source>
        <strain evidence="3">VAN18-1</strain>
    </source>
</reference>
<protein>
    <submittedName>
        <fullName evidence="3">Glycosyltransferase family 2 protein</fullName>
    </submittedName>
</protein>
<dbReference type="AlphaFoldDB" id="A0AAE2YPD0"/>
<dbReference type="InterPro" id="IPR001173">
    <property type="entry name" value="Glyco_trans_2-like"/>
</dbReference>
<dbReference type="RefSeq" id="WP_215873028.1">
    <property type="nucleotide sequence ID" value="NZ_JAAXYO010000066.1"/>
</dbReference>
<gene>
    <name evidence="3" type="ORF">HFQ13_05805</name>
</gene>
<dbReference type="InterPro" id="IPR029044">
    <property type="entry name" value="Nucleotide-diphossugar_trans"/>
</dbReference>
<name>A0AAE2YPD0_9PROT</name>
<feature type="domain" description="Glycosyltransferase 2-like" evidence="2">
    <location>
        <begin position="7"/>
        <end position="131"/>
    </location>
</feature>
<accession>A0AAE2YPD0</accession>
<dbReference type="Gene3D" id="3.90.550.10">
    <property type="entry name" value="Spore Coat Polysaccharide Biosynthesis Protein SpsA, Chain A"/>
    <property type="match status" value="1"/>
</dbReference>
<dbReference type="Proteomes" id="UP001197378">
    <property type="component" value="Unassembled WGS sequence"/>
</dbReference>
<evidence type="ECO:0000256" key="1">
    <source>
        <dbReference type="ARBA" id="ARBA00038494"/>
    </source>
</evidence>
<keyword evidence="4" id="KW-1185">Reference proteome</keyword>
<dbReference type="EMBL" id="JAAXYO010000066">
    <property type="protein sequence ID" value="MBU2787719.1"/>
    <property type="molecule type" value="Genomic_DNA"/>
</dbReference>
<comment type="similarity">
    <text evidence="1">Belongs to the glycosyltransferase 2 family. WaaE/KdtX subfamily.</text>
</comment>
<sequence>MSQRPLSVVYVTQDCAVALQRSLQSIDDLADEILVVDGGSRDDTMEVARAAGARVLQHSWAGFAAQRQYAVEQAANDWILMLDSDELLTDCGREEIRQVLQQKPEAAAYLLPRYSVFRSRRIRHGDWRHDVVIRLFDRRQGQYDLDELVHEAWRSRGKTAQISCPCLEHHSYVSYAQLLAKAGRYTELNAQKVVARGRSVGPWAPMSHALWAFFRGYVLRLGFLDGVEGGAIAWTTALGAYFKYAIARDLLAAQAGKRR</sequence>
<evidence type="ECO:0000313" key="3">
    <source>
        <dbReference type="EMBL" id="MBU2787719.1"/>
    </source>
</evidence>